<feature type="region of interest" description="Disordered" evidence="2">
    <location>
        <begin position="2295"/>
        <end position="2340"/>
    </location>
</feature>
<dbReference type="SUPFAM" id="SSF69318">
    <property type="entry name" value="Integrin alpha N-terminal domain"/>
    <property type="match status" value="1"/>
</dbReference>
<evidence type="ECO:0000256" key="1">
    <source>
        <dbReference type="ARBA" id="ARBA00022729"/>
    </source>
</evidence>
<evidence type="ECO:0000313" key="5">
    <source>
        <dbReference type="Proteomes" id="UP000442694"/>
    </source>
</evidence>
<dbReference type="Pfam" id="PF14412">
    <property type="entry name" value="AHH"/>
    <property type="match status" value="1"/>
</dbReference>
<reference evidence="4 5" key="1">
    <citation type="submission" date="2019-10" db="EMBL/GenBank/DDBJ databases">
        <title>New genus of Silvanigrellaceae.</title>
        <authorList>
            <person name="Pitt A."/>
            <person name="Hahn M.W."/>
        </authorList>
    </citation>
    <scope>NUCLEOTIDE SEQUENCE [LARGE SCALE GENOMIC DNA]</scope>
    <source>
        <strain evidence="4 5">33A1-SZDP</strain>
    </source>
</reference>
<feature type="compositionally biased region" description="Low complexity" evidence="2">
    <location>
        <begin position="2308"/>
        <end position="2321"/>
    </location>
</feature>
<dbReference type="RefSeq" id="WP_152214093.1">
    <property type="nucleotide sequence ID" value="NZ_WFLN01000012.1"/>
</dbReference>
<accession>A0A833JCS1</accession>
<dbReference type="PANTHER" id="PTHR32305:SF15">
    <property type="entry name" value="PROTEIN RHSA-RELATED"/>
    <property type="match status" value="1"/>
</dbReference>
<feature type="chain" id="PRO_5033054389" description="RHS repeat-associated protein" evidence="3">
    <location>
        <begin position="25"/>
        <end position="2340"/>
    </location>
</feature>
<dbReference type="Gene3D" id="2.180.10.10">
    <property type="entry name" value="RHS repeat-associated core"/>
    <property type="match status" value="3"/>
</dbReference>
<gene>
    <name evidence="4" type="ORF">GCL57_14595</name>
</gene>
<evidence type="ECO:0008006" key="6">
    <source>
        <dbReference type="Google" id="ProtNLM"/>
    </source>
</evidence>
<protein>
    <recommendedName>
        <fullName evidence="6">RHS repeat-associated protein</fullName>
    </recommendedName>
</protein>
<keyword evidence="5" id="KW-1185">Reference proteome</keyword>
<dbReference type="PANTHER" id="PTHR32305">
    <property type="match status" value="1"/>
</dbReference>
<dbReference type="InterPro" id="IPR028994">
    <property type="entry name" value="Integrin_alpha_N"/>
</dbReference>
<dbReference type="EMBL" id="WFLN01000012">
    <property type="protein sequence ID" value="KAB8027422.1"/>
    <property type="molecule type" value="Genomic_DNA"/>
</dbReference>
<dbReference type="Proteomes" id="UP000442694">
    <property type="component" value="Unassembled WGS sequence"/>
</dbReference>
<evidence type="ECO:0000313" key="4">
    <source>
        <dbReference type="EMBL" id="KAB8027422.1"/>
    </source>
</evidence>
<organism evidence="4 5">
    <name type="scientific">Fluviispira multicolorata</name>
    <dbReference type="NCBI Taxonomy" id="2654512"/>
    <lineage>
        <taxon>Bacteria</taxon>
        <taxon>Pseudomonadati</taxon>
        <taxon>Bdellovibrionota</taxon>
        <taxon>Oligoflexia</taxon>
        <taxon>Silvanigrellales</taxon>
        <taxon>Silvanigrellaceae</taxon>
        <taxon>Fluviispira</taxon>
    </lineage>
</organism>
<dbReference type="InterPro" id="IPR013517">
    <property type="entry name" value="FG-GAP"/>
</dbReference>
<feature type="signal peptide" evidence="3">
    <location>
        <begin position="1"/>
        <end position="24"/>
    </location>
</feature>
<dbReference type="Pfam" id="PF13517">
    <property type="entry name" value="FG-GAP_3"/>
    <property type="match status" value="1"/>
</dbReference>
<proteinExistence type="predicted"/>
<evidence type="ECO:0000256" key="2">
    <source>
        <dbReference type="SAM" id="MobiDB-lite"/>
    </source>
</evidence>
<sequence length="2340" mass="261876">MKKNNLMYFFALSSLLLTSNELYAESLSAPILSRPEAPGKFGARSLDWTAFENGDISYSIPIQTPALRQMSIDLSVYYSSKDALSEAGSFWKFNLPKLALDLKKGNTQFISSSSCASSNADNLYLNGSRMIALGNGTWASHLNSARDILRCGERGFVYYKANGEIYSFGSSIEGQVVNADGQALEWYLSAKSSFQGQQKIYYSYIKPTASSKSFKFSEDFLFVSKPLLSTIVADDLLVQVNYEENRFKNPHFVRGLAQLIAGRVQKIRVLKKNKQLRSYLFRYEDNEFNSFPRLLSVQETGETENDLLPKTLFSYRGVNSSLAESFKSINQAKDFYLQTPVAEYTKFADILGIGTSQALVPAGSAGVWLYSHDPSQVFLPDKETNFAKTKRQFISFDKHLGDPNYKKLANMSFFDFTGNGLTDIFISSGQGEITPYIMINDRKIDADGNISFERAARFDKYDYEFMTMCNPDARKWKLADFSGNGKGDFFCTGRTGIHIFLNKGLGEYKKSLDVYFIEGEQVRIPTDLDLRYADISNIQIVDWNGDGLPDLLEFNGAKVTLYLNNGRLAKGERKGKFFEKIELGIIPSLAGIKPSEIVIGDFTGTGLPSLYYDRKYFLINNGLGQPLTESYIENAPKMNTQQMAVANLTGTGKQQIIASAGYENNIIELANRSFPNLLHSVVTSDGRFLSFNYSSSVLENREAREAEGDTEVREIENKFPHMPVIIPVLKQVGISDHFNPMRISRYSYRIPQYDRGLNKFLGFSLVRKQDVGDATQAGTLSEQRLLSGYRISESEIYASIEDHRLSSEKTAFFKGAPLECFDKNILQDKTQWCADLSGLSYYKRTGAAYNAQSFATGRINTQENYKTERSQISIRSLTANDFSGLGALINGVNEPAQIYREVTESFVNGDKYLNYQSLYGKVTNIYDEQGRVVTSVKSNSPILTGDDQVTTYNYFCPSSHLENPKIFCDNIELTQTSSALGSVKQLTQKVVYDNFTGLPLEEWSSNQNNELVLHTSAQYDSFGRFISLVKATGEYSFFEWDTENANLKSILDHDKIKINAEYDDFGRIHKIYSNKGNISKFSYDSFSRILSTSKNIAGNNPINIIHTEQSLWNTFLNWLKTAFGHQNTSTELVEIERYEYSFPSLKIASALSLEEAVKSWNNFDTQLPIIPNADSYNESVLGKFTDVEIIPGHVSIYRRNQANEELSLTSKIWLSGGDEALFLAAKIGENRYSVTNKAKINSRGKIHTEYLNSEISFENIQNNKLPNINSFQVKSIFKFYSDGNIASVEFAEESVQKYIQGVDFEEAISPEGRRSRRIFNQLGQVAAKHIGLDSNGNITQDTLVTNINYDALGRLSQISNNDGLFAMQTFSASGQVEAQTNNALGISRYFYDNYGRLIQSALCPVGTDSESCNLLNSSVLYKSYAYNAKGKLEKEEHTRFNRENGTHAKETIQYQFGSFEANNRVQDVGMPISISIHSLSELGGSLSKRLLSYDQEGGVVSEDLELFLGLQKNNSSDLENKKSVGVYQVERIRDLSGNLVQLRSRGGFSRDKLTELKDNYFTGYAAKYEAGTSQLTRLSFLQNGKEQSVPLQSVYLDGQGYVKKINLENNLELQACWHKRKEVPLAYWVGKKDNTPNKLCDASTDTTNALFHNRWDYDKDLFPISSTDLRGNIISNAALSGNSLFSYDVQGRLASTQGIDDESHSWGKITYEYSVGGKINKVTRSGHFIKERIGKNANSLVDTYSYSTAGQIGLLQSVLSSDNKETALQKFASDSIGFRKYGVAPTLAVLNSDTLNRAASSWKNQEEIPMHKYIWNGRGQLAGVFGAVLKKDSHNLETNELLNYRMSDAGGGQLAEFDGVDFLENKKDKTTEVTLTKLPRNVNLTDGITFERDEIHLSIDLGSFASLRLITRYPTLNATSPETLKSAEMQTRKELVVKDHVGSVSQVIDISTHKIVERNASEPFGLARGIPLLSNSVLNEFKTNNKRADIALYQNAQSNMRDNWELKSYEVVGSSNGNAAQGMRGSTVFATGKFSASTGLHYMGARAYDPARGVWMSPDLYLGQSLERMFSSPAEANLFQYSMNNPVLLNDPSGESYKKVIKDTIQTGDAALAAQEFYESVSERVADVVNTDLTFEQRTYQGLCIAAELAPINCDEADAIRNGISVAYEVTQDFFAQDSVQSSSPKTEVYDSVEASKDEKAQIHHICTDKNYVSKSNGGPWTPKFEELFEDVKMSMQDDLNKVSVPGHKSRHSEEYHTTVYERLIKAVDGKTGDESKQSFRSELTNLKKEIATRGSELNNMVRRVDANGNSTSKNKSNNVNKDGKDIKNKSSTVKKEEKK</sequence>
<dbReference type="InterPro" id="IPR050708">
    <property type="entry name" value="T6SS_VgrG/RHS"/>
</dbReference>
<dbReference type="InterPro" id="IPR022385">
    <property type="entry name" value="Rhs_assc_core"/>
</dbReference>
<feature type="compositionally biased region" description="Basic and acidic residues" evidence="2">
    <location>
        <begin position="2322"/>
        <end position="2340"/>
    </location>
</feature>
<dbReference type="InterPro" id="IPR032871">
    <property type="entry name" value="AHH_dom_containing"/>
</dbReference>
<dbReference type="NCBIfam" id="TIGR03696">
    <property type="entry name" value="Rhs_assc_core"/>
    <property type="match status" value="1"/>
</dbReference>
<name>A0A833JCS1_9BACT</name>
<keyword evidence="1 3" id="KW-0732">Signal</keyword>
<comment type="caution">
    <text evidence="4">The sequence shown here is derived from an EMBL/GenBank/DDBJ whole genome shotgun (WGS) entry which is preliminary data.</text>
</comment>
<evidence type="ECO:0000256" key="3">
    <source>
        <dbReference type="SAM" id="SignalP"/>
    </source>
</evidence>